<evidence type="ECO:0008006" key="3">
    <source>
        <dbReference type="Google" id="ProtNLM"/>
    </source>
</evidence>
<evidence type="ECO:0000313" key="2">
    <source>
        <dbReference type="EMBL" id="NEA90638.1"/>
    </source>
</evidence>
<accession>A0A6G3R4H3</accession>
<dbReference type="AlphaFoldDB" id="A0A6G3R4H3"/>
<sequence length="266" mass="28757">MMTFRRRLLLAVDAKGYGRADVVTQRQLQGAIQRILTDAAEASGLERERWETQVGGDSVLAVLPEGASEPHLVDTFMRHLDAGLREFNHGRLPGSRLRLRVAVHFGTASPAANGFEGRAPVEIGRMLDSAALRSALDAAPDAAMALAVSSTVFNDVVREAYTTVRAQEFREVRVAEKEFAGRVWIRVPGYDVRTLDLTPPARREGGREDRQEAPSEPVRETGREAPRGGETSDARPPSAPTAPGDTVVQVISGTVHAQGAVFGISK</sequence>
<reference evidence="2" key="1">
    <citation type="submission" date="2020-01" db="EMBL/GenBank/DDBJ databases">
        <title>Insect and environment-associated Actinomycetes.</title>
        <authorList>
            <person name="Currrie C."/>
            <person name="Chevrette M."/>
            <person name="Carlson C."/>
            <person name="Stubbendieck R."/>
            <person name="Wendt-Pienkowski E."/>
        </authorList>
    </citation>
    <scope>NUCLEOTIDE SEQUENCE</scope>
    <source>
        <strain evidence="2">SID14436</strain>
    </source>
</reference>
<name>A0A6G3R4H3_9ACTN</name>
<gene>
    <name evidence="2" type="ORF">G3I53_32525</name>
</gene>
<protein>
    <recommendedName>
        <fullName evidence="3">Guanylate cyclase domain-containing protein</fullName>
    </recommendedName>
</protein>
<dbReference type="RefSeq" id="WP_164335539.1">
    <property type="nucleotide sequence ID" value="NZ_JAAGMD010000890.1"/>
</dbReference>
<organism evidence="2">
    <name type="scientific">Streptomyces sp. SID14436</name>
    <dbReference type="NCBI Taxonomy" id="2706070"/>
    <lineage>
        <taxon>Bacteria</taxon>
        <taxon>Bacillati</taxon>
        <taxon>Actinomycetota</taxon>
        <taxon>Actinomycetes</taxon>
        <taxon>Kitasatosporales</taxon>
        <taxon>Streptomycetaceae</taxon>
        <taxon>Streptomyces</taxon>
    </lineage>
</organism>
<feature type="region of interest" description="Disordered" evidence="1">
    <location>
        <begin position="195"/>
        <end position="246"/>
    </location>
</feature>
<dbReference type="EMBL" id="JAAGMD010000890">
    <property type="protein sequence ID" value="NEA90638.1"/>
    <property type="molecule type" value="Genomic_DNA"/>
</dbReference>
<comment type="caution">
    <text evidence="2">The sequence shown here is derived from an EMBL/GenBank/DDBJ whole genome shotgun (WGS) entry which is preliminary data.</text>
</comment>
<proteinExistence type="predicted"/>
<evidence type="ECO:0000256" key="1">
    <source>
        <dbReference type="SAM" id="MobiDB-lite"/>
    </source>
</evidence>
<feature type="compositionally biased region" description="Basic and acidic residues" evidence="1">
    <location>
        <begin position="201"/>
        <end position="233"/>
    </location>
</feature>